<dbReference type="Gene3D" id="3.30.40.10">
    <property type="entry name" value="Zinc/RING finger domain, C3HC4 (zinc finger)"/>
    <property type="match status" value="1"/>
</dbReference>
<keyword evidence="2 4" id="KW-0863">Zinc-finger</keyword>
<dbReference type="InterPro" id="IPR013083">
    <property type="entry name" value="Znf_RING/FYVE/PHD"/>
</dbReference>
<dbReference type="EMBL" id="HBEG01055246">
    <property type="protein sequence ID" value="CAD8390612.1"/>
    <property type="molecule type" value="Transcribed_RNA"/>
</dbReference>
<evidence type="ECO:0000256" key="1">
    <source>
        <dbReference type="ARBA" id="ARBA00022723"/>
    </source>
</evidence>
<dbReference type="GO" id="GO:0008270">
    <property type="term" value="F:zinc ion binding"/>
    <property type="evidence" value="ECO:0007669"/>
    <property type="project" value="UniProtKB-KW"/>
</dbReference>
<dbReference type="Pfam" id="PF01363">
    <property type="entry name" value="FYVE"/>
    <property type="match status" value="1"/>
</dbReference>
<dbReference type="SMART" id="SM00064">
    <property type="entry name" value="FYVE"/>
    <property type="match status" value="1"/>
</dbReference>
<dbReference type="GO" id="GO:0006623">
    <property type="term" value="P:protein targeting to vacuole"/>
    <property type="evidence" value="ECO:0007669"/>
    <property type="project" value="TreeGrafter"/>
</dbReference>
<dbReference type="GO" id="GO:0032266">
    <property type="term" value="F:phosphatidylinositol-3-phosphate binding"/>
    <property type="evidence" value="ECO:0007669"/>
    <property type="project" value="TreeGrafter"/>
</dbReference>
<organism evidence="7">
    <name type="scientific">Pyrodinium bahamense</name>
    <dbReference type="NCBI Taxonomy" id="73915"/>
    <lineage>
        <taxon>Eukaryota</taxon>
        <taxon>Sar</taxon>
        <taxon>Alveolata</taxon>
        <taxon>Dinophyceae</taxon>
        <taxon>Gonyaulacales</taxon>
        <taxon>Pyrocystaceae</taxon>
        <taxon>Pyrodinium</taxon>
    </lineage>
</organism>
<evidence type="ECO:0000256" key="5">
    <source>
        <dbReference type="SAM" id="MobiDB-lite"/>
    </source>
</evidence>
<evidence type="ECO:0000256" key="3">
    <source>
        <dbReference type="ARBA" id="ARBA00022833"/>
    </source>
</evidence>
<dbReference type="GO" id="GO:0033565">
    <property type="term" value="C:ESCRT-0 complex"/>
    <property type="evidence" value="ECO:0007669"/>
    <property type="project" value="TreeGrafter"/>
</dbReference>
<dbReference type="InterPro" id="IPR000306">
    <property type="entry name" value="Znf_FYVE"/>
</dbReference>
<proteinExistence type="predicted"/>
<dbReference type="PROSITE" id="PS50178">
    <property type="entry name" value="ZF_FYVE"/>
    <property type="match status" value="1"/>
</dbReference>
<evidence type="ECO:0000256" key="4">
    <source>
        <dbReference type="PROSITE-ProRule" id="PRU00091"/>
    </source>
</evidence>
<keyword evidence="1" id="KW-0479">Metal-binding</keyword>
<dbReference type="InterPro" id="IPR017455">
    <property type="entry name" value="Znf_FYVE-rel"/>
</dbReference>
<evidence type="ECO:0000313" key="7">
    <source>
        <dbReference type="EMBL" id="CAD8390612.1"/>
    </source>
</evidence>
<evidence type="ECO:0000256" key="2">
    <source>
        <dbReference type="ARBA" id="ARBA00022771"/>
    </source>
</evidence>
<dbReference type="InterPro" id="IPR011011">
    <property type="entry name" value="Znf_FYVE_PHD"/>
</dbReference>
<gene>
    <name evidence="7" type="ORF">PBAH0796_LOCUS33668</name>
</gene>
<dbReference type="GO" id="GO:0043328">
    <property type="term" value="P:protein transport to vacuole involved in ubiquitin-dependent protein catabolic process via the multivesicular body sorting pathway"/>
    <property type="evidence" value="ECO:0007669"/>
    <property type="project" value="TreeGrafter"/>
</dbReference>
<keyword evidence="3" id="KW-0862">Zinc</keyword>
<dbReference type="SUPFAM" id="SSF57903">
    <property type="entry name" value="FYVE/PHD zinc finger"/>
    <property type="match status" value="1"/>
</dbReference>
<protein>
    <recommendedName>
        <fullName evidence="6">FYVE-type domain-containing protein</fullName>
    </recommendedName>
</protein>
<feature type="compositionally biased region" description="Polar residues" evidence="5">
    <location>
        <begin position="158"/>
        <end position="168"/>
    </location>
</feature>
<feature type="region of interest" description="Disordered" evidence="5">
    <location>
        <begin position="137"/>
        <end position="185"/>
    </location>
</feature>
<dbReference type="AlphaFoldDB" id="A0A7S0BDA9"/>
<name>A0A7S0BDA9_9DINO</name>
<reference evidence="7" key="1">
    <citation type="submission" date="2021-01" db="EMBL/GenBank/DDBJ databases">
        <authorList>
            <person name="Corre E."/>
            <person name="Pelletier E."/>
            <person name="Niang G."/>
            <person name="Scheremetjew M."/>
            <person name="Finn R."/>
            <person name="Kale V."/>
            <person name="Holt S."/>
            <person name="Cochrane G."/>
            <person name="Meng A."/>
            <person name="Brown T."/>
            <person name="Cohen L."/>
        </authorList>
    </citation>
    <scope>NUCLEOTIDE SEQUENCE</scope>
    <source>
        <strain evidence="7">Pbaha01</strain>
    </source>
</reference>
<sequence>MEDPRMCSPETPPVMSFDEKLQAFRSMDRMAAELQKVRHNQEQLRTERRQIFDKLREVSKGFNELVEGDARLVSIMDEMAALVERGGQLFEDLRGGGAPSTAGCTMSPCRPGSASTERVGSAIEAVGLPESVETLAGGSGGACHMPGEQDPLPGDGDVSTTECPNTPRTHLPDSPRSTQLGTPRGLDKLAKPRSWDGNSQWCGICAKVFGLVVRRHHCRSCGRNVCDRCSPYRVCLVAPLPHPVKGVTGPHRVCLDCHEPV</sequence>
<dbReference type="PANTHER" id="PTHR47794">
    <property type="entry name" value="VACUOLAR PROTEIN SORTING-ASSOCIATED PROTEIN 27"/>
    <property type="match status" value="1"/>
</dbReference>
<dbReference type="GO" id="GO:0043130">
    <property type="term" value="F:ubiquitin binding"/>
    <property type="evidence" value="ECO:0007669"/>
    <property type="project" value="TreeGrafter"/>
</dbReference>
<feature type="domain" description="FYVE-type" evidence="6">
    <location>
        <begin position="196"/>
        <end position="261"/>
    </location>
</feature>
<dbReference type="PANTHER" id="PTHR47794:SF1">
    <property type="entry name" value="VACUOLAR PROTEIN SORTING-ASSOCIATED PROTEIN 27"/>
    <property type="match status" value="1"/>
</dbReference>
<accession>A0A7S0BDA9</accession>
<evidence type="ECO:0000259" key="6">
    <source>
        <dbReference type="PROSITE" id="PS50178"/>
    </source>
</evidence>